<evidence type="ECO:0000259" key="5">
    <source>
        <dbReference type="PROSITE" id="PS51935"/>
    </source>
</evidence>
<accession>A7HLW5</accession>
<keyword evidence="7" id="KW-1185">Reference proteome</keyword>
<evidence type="ECO:0000256" key="2">
    <source>
        <dbReference type="ARBA" id="ARBA00022670"/>
    </source>
</evidence>
<dbReference type="HOGENOM" id="CLU_016043_13_3_0"/>
<evidence type="ECO:0000256" key="4">
    <source>
        <dbReference type="ARBA" id="ARBA00022807"/>
    </source>
</evidence>
<dbReference type="InterPro" id="IPR000064">
    <property type="entry name" value="NLP_P60_dom"/>
</dbReference>
<dbReference type="InterPro" id="IPR051202">
    <property type="entry name" value="Peptidase_C40"/>
</dbReference>
<evidence type="ECO:0000256" key="3">
    <source>
        <dbReference type="ARBA" id="ARBA00022801"/>
    </source>
</evidence>
<evidence type="ECO:0000256" key="1">
    <source>
        <dbReference type="ARBA" id="ARBA00007074"/>
    </source>
</evidence>
<dbReference type="MEROPS" id="C40.009"/>
<reference evidence="6 7" key="2">
    <citation type="journal article" date="2009" name="Proc. Natl. Acad. Sci. U.S.A.">
        <title>On the chimeric nature, thermophilic origin, and phylogenetic placement of the Thermotogales.</title>
        <authorList>
            <person name="Zhaxybayeva O."/>
            <person name="Swithers K.S."/>
            <person name="Lapierre P."/>
            <person name="Fournier G.P."/>
            <person name="Bickhart D.M."/>
            <person name="DeBoy R.T."/>
            <person name="Nelson K.E."/>
            <person name="Nesbo C.L."/>
            <person name="Doolittle W.F."/>
            <person name="Gogarten J.P."/>
            <person name="Noll K.M."/>
        </authorList>
    </citation>
    <scope>NUCLEOTIDE SEQUENCE [LARGE SCALE GENOMIC DNA]</scope>
    <source>
        <strain evidence="7">ATCC 35602 / DSM 5306 / Rt17-B1</strain>
    </source>
</reference>
<keyword evidence="3" id="KW-0378">Hydrolase</keyword>
<keyword evidence="2" id="KW-0645">Protease</keyword>
<keyword evidence="4" id="KW-0788">Thiol protease</keyword>
<organism evidence="6 7">
    <name type="scientific">Fervidobacterium nodosum (strain ATCC 35602 / DSM 5306 / Rt17-B1)</name>
    <dbReference type="NCBI Taxonomy" id="381764"/>
    <lineage>
        <taxon>Bacteria</taxon>
        <taxon>Thermotogati</taxon>
        <taxon>Thermotogota</taxon>
        <taxon>Thermotogae</taxon>
        <taxon>Thermotogales</taxon>
        <taxon>Fervidobacteriaceae</taxon>
        <taxon>Fervidobacterium</taxon>
    </lineage>
</organism>
<dbReference type="RefSeq" id="WP_011994212.1">
    <property type="nucleotide sequence ID" value="NC_009718.1"/>
</dbReference>
<dbReference type="GO" id="GO:0008234">
    <property type="term" value="F:cysteine-type peptidase activity"/>
    <property type="evidence" value="ECO:0007669"/>
    <property type="project" value="UniProtKB-KW"/>
</dbReference>
<dbReference type="SUPFAM" id="SSF54001">
    <property type="entry name" value="Cysteine proteinases"/>
    <property type="match status" value="1"/>
</dbReference>
<dbReference type="GO" id="GO:0006508">
    <property type="term" value="P:proteolysis"/>
    <property type="evidence" value="ECO:0007669"/>
    <property type="project" value="UniProtKB-KW"/>
</dbReference>
<dbReference type="PANTHER" id="PTHR47053:SF1">
    <property type="entry name" value="MUREIN DD-ENDOPEPTIDASE MEPH-RELATED"/>
    <property type="match status" value="1"/>
</dbReference>
<dbReference type="PROSITE" id="PS51935">
    <property type="entry name" value="NLPC_P60"/>
    <property type="match status" value="1"/>
</dbReference>
<dbReference type="Pfam" id="PF00877">
    <property type="entry name" value="NLPC_P60"/>
    <property type="match status" value="1"/>
</dbReference>
<dbReference type="STRING" id="381764.Fnod_1049"/>
<evidence type="ECO:0000313" key="6">
    <source>
        <dbReference type="EMBL" id="ABS60898.1"/>
    </source>
</evidence>
<feature type="domain" description="NlpC/P60" evidence="5">
    <location>
        <begin position="131"/>
        <end position="249"/>
    </location>
</feature>
<reference evidence="6 7" key="1">
    <citation type="submission" date="2007-07" db="EMBL/GenBank/DDBJ databases">
        <title>Complete sequence of Fervidobacterium nodosum Rt17-B1.</title>
        <authorList>
            <consortium name="US DOE Joint Genome Institute"/>
            <person name="Copeland A."/>
            <person name="Lucas S."/>
            <person name="Lapidus A."/>
            <person name="Barry K."/>
            <person name="Glavina del Rio T."/>
            <person name="Dalin E."/>
            <person name="Tice H."/>
            <person name="Pitluck S."/>
            <person name="Saunders E."/>
            <person name="Brettin T."/>
            <person name="Bruce D."/>
            <person name="Detter J.C."/>
            <person name="Han C."/>
            <person name="Schmutz J."/>
            <person name="Larimer F."/>
            <person name="Land M."/>
            <person name="Hauser L."/>
            <person name="Kyrpides N."/>
            <person name="Mikhailova N."/>
            <person name="Nelson K."/>
            <person name="Gogarten J.P."/>
            <person name="Noll K."/>
            <person name="Richardson P."/>
        </authorList>
    </citation>
    <scope>NUCLEOTIDE SEQUENCE [LARGE SCALE GENOMIC DNA]</scope>
    <source>
        <strain evidence="7">ATCC 35602 / DSM 5306 / Rt17-B1</strain>
    </source>
</reference>
<sequence length="250" mass="28864">MYGIVKYPVSDMRSEPKFRSERIHQLVFGEVVLIKDENDNIKQNDYIYACDIRLNYCGYVNKHTLFILDEKEYKDFSKLNEVKISVPFCKSYGAIEYLLPFGSRLYTNSSSEYTEFYLPNGNVYKLVDTPFYKSTEPMEIAIQFLGVPYLWGGTSSYGFDCSGFVNRVYDVIDIILPRDANQQEKSLQSVETPKPGDLLFMEGHVMMYIGNNKIIHANGHDMCVNITDLDRENYGSYLKSKIRKIGRITG</sequence>
<name>A7HLW5_FERNB</name>
<dbReference type="InterPro" id="IPR038765">
    <property type="entry name" value="Papain-like_cys_pep_sf"/>
</dbReference>
<dbReference type="PANTHER" id="PTHR47053">
    <property type="entry name" value="MUREIN DD-ENDOPEPTIDASE MEPH-RELATED"/>
    <property type="match status" value="1"/>
</dbReference>
<proteinExistence type="inferred from homology"/>
<dbReference type="Gene3D" id="3.90.1720.10">
    <property type="entry name" value="endopeptidase domain like (from Nostoc punctiforme)"/>
    <property type="match status" value="1"/>
</dbReference>
<dbReference type="OrthoDB" id="9808890at2"/>
<protein>
    <submittedName>
        <fullName evidence="6">NLP/P60 protein</fullName>
    </submittedName>
</protein>
<gene>
    <name evidence="6" type="ordered locus">Fnod_1049</name>
</gene>
<dbReference type="eggNOG" id="COG0791">
    <property type="taxonomic scope" value="Bacteria"/>
</dbReference>
<dbReference type="AlphaFoldDB" id="A7HLW5"/>
<dbReference type="Proteomes" id="UP000002415">
    <property type="component" value="Chromosome"/>
</dbReference>
<comment type="similarity">
    <text evidence="1">Belongs to the peptidase C40 family.</text>
</comment>
<dbReference type="KEGG" id="fno:Fnod_1049"/>
<dbReference type="EMBL" id="CP000771">
    <property type="protein sequence ID" value="ABS60898.1"/>
    <property type="molecule type" value="Genomic_DNA"/>
</dbReference>
<evidence type="ECO:0000313" key="7">
    <source>
        <dbReference type="Proteomes" id="UP000002415"/>
    </source>
</evidence>